<dbReference type="Proteomes" id="UP001064489">
    <property type="component" value="Chromosome 3"/>
</dbReference>
<dbReference type="InterPro" id="IPR050781">
    <property type="entry name" value="CWC22_splicing_factor"/>
</dbReference>
<dbReference type="GO" id="GO:0005730">
    <property type="term" value="C:nucleolus"/>
    <property type="evidence" value="ECO:0007669"/>
    <property type="project" value="TreeGrafter"/>
</dbReference>
<proteinExistence type="predicted"/>
<protein>
    <submittedName>
        <fullName evidence="1">Uncharacterized protein</fullName>
    </submittedName>
</protein>
<sequence>MASKTEDVEEVARTIDKEVLEAHKMMQLASTQRMNTDARRGIFCIIMSGEDYIDAFEKLLRPDFPAKQVDIFYPLGPLQRAGVDVAYKIDAPSKIIVEMVASFTLSLAVLKSIDFSDSQLLTPKRIMHFRMLFEAIFEYPDNLVWNIFTGIVVTPQLETLRNGIEFFVKEYVVKTN</sequence>
<organism evidence="1 2">
    <name type="scientific">Acer negundo</name>
    <name type="common">Box elder</name>
    <dbReference type="NCBI Taxonomy" id="4023"/>
    <lineage>
        <taxon>Eukaryota</taxon>
        <taxon>Viridiplantae</taxon>
        <taxon>Streptophyta</taxon>
        <taxon>Embryophyta</taxon>
        <taxon>Tracheophyta</taxon>
        <taxon>Spermatophyta</taxon>
        <taxon>Magnoliopsida</taxon>
        <taxon>eudicotyledons</taxon>
        <taxon>Gunneridae</taxon>
        <taxon>Pentapetalae</taxon>
        <taxon>rosids</taxon>
        <taxon>malvids</taxon>
        <taxon>Sapindales</taxon>
        <taxon>Sapindaceae</taxon>
        <taxon>Hippocastanoideae</taxon>
        <taxon>Acereae</taxon>
        <taxon>Acer</taxon>
    </lineage>
</organism>
<name>A0AAD5J696_ACENE</name>
<evidence type="ECO:0000313" key="2">
    <source>
        <dbReference type="Proteomes" id="UP001064489"/>
    </source>
</evidence>
<accession>A0AAD5J696</accession>
<dbReference type="AlphaFoldDB" id="A0AAD5J696"/>
<keyword evidence="2" id="KW-1185">Reference proteome</keyword>
<comment type="caution">
    <text evidence="1">The sequence shown here is derived from an EMBL/GenBank/DDBJ whole genome shotgun (WGS) entry which is preliminary data.</text>
</comment>
<dbReference type="EMBL" id="JAJSOW010000100">
    <property type="protein sequence ID" value="KAI9186974.1"/>
    <property type="molecule type" value="Genomic_DNA"/>
</dbReference>
<reference evidence="1" key="1">
    <citation type="journal article" date="2022" name="Plant J.">
        <title>Strategies of tolerance reflected in two North American maple genomes.</title>
        <authorList>
            <person name="McEvoy S.L."/>
            <person name="Sezen U.U."/>
            <person name="Trouern-Trend A."/>
            <person name="McMahon S.M."/>
            <person name="Schaberg P.G."/>
            <person name="Yang J."/>
            <person name="Wegrzyn J.L."/>
            <person name="Swenson N.G."/>
        </authorList>
    </citation>
    <scope>NUCLEOTIDE SEQUENCE</scope>
    <source>
        <strain evidence="1">91603</strain>
    </source>
</reference>
<dbReference type="GO" id="GO:0042274">
    <property type="term" value="P:ribosomal small subunit biogenesis"/>
    <property type="evidence" value="ECO:0007669"/>
    <property type="project" value="TreeGrafter"/>
</dbReference>
<dbReference type="PANTHER" id="PTHR18034">
    <property type="entry name" value="CELL CYCLE CONTROL PROTEIN CWF22-RELATED"/>
    <property type="match status" value="1"/>
</dbReference>
<reference evidence="1" key="2">
    <citation type="submission" date="2023-02" db="EMBL/GenBank/DDBJ databases">
        <authorList>
            <person name="Swenson N.G."/>
            <person name="Wegrzyn J.L."/>
            <person name="Mcevoy S.L."/>
        </authorList>
    </citation>
    <scope>NUCLEOTIDE SEQUENCE</scope>
    <source>
        <strain evidence="1">91603</strain>
        <tissue evidence="1">Leaf</tissue>
    </source>
</reference>
<dbReference type="GO" id="GO:0003723">
    <property type="term" value="F:RNA binding"/>
    <property type="evidence" value="ECO:0007669"/>
    <property type="project" value="TreeGrafter"/>
</dbReference>
<gene>
    <name evidence="1" type="ORF">LWI28_022953</name>
</gene>
<dbReference type="PANTHER" id="PTHR18034:SF4">
    <property type="entry name" value="NUCLEOLAR MIF4G DOMAIN-CONTAINING PROTEIN 1"/>
    <property type="match status" value="1"/>
</dbReference>
<evidence type="ECO:0000313" key="1">
    <source>
        <dbReference type="EMBL" id="KAI9186974.1"/>
    </source>
</evidence>